<feature type="domain" description="Methyltransferase small" evidence="3">
    <location>
        <begin position="191"/>
        <end position="334"/>
    </location>
</feature>
<evidence type="ECO:0000313" key="4">
    <source>
        <dbReference type="EMBL" id="BET27059.1"/>
    </source>
</evidence>
<dbReference type="PANTHER" id="PTHR18895">
    <property type="entry name" value="HEMK METHYLTRANSFERASE"/>
    <property type="match status" value="1"/>
</dbReference>
<dbReference type="Pfam" id="PF05175">
    <property type="entry name" value="MTS"/>
    <property type="match status" value="1"/>
</dbReference>
<gene>
    <name evidence="4" type="ORF">RGQ30_25600</name>
</gene>
<evidence type="ECO:0000259" key="3">
    <source>
        <dbReference type="Pfam" id="PF05175"/>
    </source>
</evidence>
<evidence type="ECO:0000313" key="5">
    <source>
        <dbReference type="Proteomes" id="UP001329151"/>
    </source>
</evidence>
<keyword evidence="1 4" id="KW-0808">Transferase</keyword>
<evidence type="ECO:0000256" key="1">
    <source>
        <dbReference type="ARBA" id="ARBA00022603"/>
    </source>
</evidence>
<protein>
    <submittedName>
        <fullName evidence="4">Class I SAM-dependent methyltransferase</fullName>
    </submittedName>
</protein>
<dbReference type="Proteomes" id="UP001329151">
    <property type="component" value="Chromosome"/>
</dbReference>
<dbReference type="EMBL" id="AP028947">
    <property type="protein sequence ID" value="BET27059.1"/>
    <property type="molecule type" value="Genomic_DNA"/>
</dbReference>
<organism evidence="4 5">
    <name type="scientific">Limnobacter thiooxidans</name>
    <dbReference type="NCBI Taxonomy" id="131080"/>
    <lineage>
        <taxon>Bacteria</taxon>
        <taxon>Pseudomonadati</taxon>
        <taxon>Pseudomonadota</taxon>
        <taxon>Betaproteobacteria</taxon>
        <taxon>Burkholderiales</taxon>
        <taxon>Burkholderiaceae</taxon>
        <taxon>Limnobacter</taxon>
    </lineage>
</organism>
<keyword evidence="2" id="KW-0949">S-adenosyl-L-methionine</keyword>
<dbReference type="GO" id="GO:0032259">
    <property type="term" value="P:methylation"/>
    <property type="evidence" value="ECO:0007669"/>
    <property type="project" value="UniProtKB-KW"/>
</dbReference>
<dbReference type="InterPro" id="IPR002052">
    <property type="entry name" value="DNA_methylase_N6_adenine_CS"/>
</dbReference>
<dbReference type="KEGG" id="lto:RGQ30_25600"/>
<dbReference type="RefSeq" id="WP_130557827.1">
    <property type="nucleotide sequence ID" value="NZ_AP028947.1"/>
</dbReference>
<name>A0AA86M915_9BURK</name>
<dbReference type="InterPro" id="IPR050320">
    <property type="entry name" value="N5-glutamine_MTase"/>
</dbReference>
<dbReference type="InterPro" id="IPR029063">
    <property type="entry name" value="SAM-dependent_MTases_sf"/>
</dbReference>
<dbReference type="CDD" id="cd02440">
    <property type="entry name" value="AdoMet_MTases"/>
    <property type="match status" value="1"/>
</dbReference>
<dbReference type="GO" id="GO:0036009">
    <property type="term" value="F:protein-glutamine N-methyltransferase activity"/>
    <property type="evidence" value="ECO:0007669"/>
    <property type="project" value="TreeGrafter"/>
</dbReference>
<evidence type="ECO:0000256" key="2">
    <source>
        <dbReference type="ARBA" id="ARBA00022691"/>
    </source>
</evidence>
<reference evidence="4 5" key="1">
    <citation type="submission" date="2023-10" db="EMBL/GenBank/DDBJ databases">
        <title>Complete Genome Sequence of Limnobacter thiooxidans CS-K2T, Isolated from freshwater lake sediments in Bavaria, Germany.</title>
        <authorList>
            <person name="Naruki M."/>
            <person name="Watanabe A."/>
            <person name="Warashina T."/>
            <person name="Morita T."/>
            <person name="Arakawa K."/>
        </authorList>
    </citation>
    <scope>NUCLEOTIDE SEQUENCE [LARGE SCALE GENOMIC DNA]</scope>
    <source>
        <strain evidence="4 5">CS-K2</strain>
    </source>
</reference>
<keyword evidence="1 4" id="KW-0489">Methyltransferase</keyword>
<dbReference type="GO" id="GO:0003676">
    <property type="term" value="F:nucleic acid binding"/>
    <property type="evidence" value="ECO:0007669"/>
    <property type="project" value="InterPro"/>
</dbReference>
<accession>A0AA86M915</accession>
<sequence>MQAANETPVIQWSKGDETFNARWVSERHLAVPGKVVLADDTLTADMAYRMACEGTALLWQSDFQNARQLMQALVRRVDKNAEHKREKAAKSGKADVAYPQKFHLYRQAQAQRARILGSILIPFNADYSIPLRRAPDVLAACTEAWGEPQADGPMIVTSLREMMGVVGAYEWRKKGVEVSALGDPPSNRIHPYYGVFSPVRGEYVDLVLKAPLPKACEVNGSAVDVGTGTGVLAAVLAQRWLSNIVATDNDPRALECARFNIQNLGMGKQIKVLEADLFPESKADLVVCNPPWLPGKPTSPIERAIYDENSGMLKAFLAGLAAHLNAGGEGWLILSDLAEHLNLRTREELLGWIEAAGLKVAGRLDAKPKHGKAFDNTDGLFDARCKEMTSLWRLAAA</sequence>
<dbReference type="PANTHER" id="PTHR18895:SF74">
    <property type="entry name" value="MTRF1L RELEASE FACTOR GLUTAMINE METHYLTRANSFERASE"/>
    <property type="match status" value="1"/>
</dbReference>
<dbReference type="InterPro" id="IPR007848">
    <property type="entry name" value="Small_mtfrase_dom"/>
</dbReference>
<dbReference type="AlphaFoldDB" id="A0AA86M915"/>
<keyword evidence="5" id="KW-1185">Reference proteome</keyword>
<dbReference type="PROSITE" id="PS00092">
    <property type="entry name" value="N6_MTASE"/>
    <property type="match status" value="1"/>
</dbReference>
<dbReference type="Gene3D" id="3.40.50.150">
    <property type="entry name" value="Vaccinia Virus protein VP39"/>
    <property type="match status" value="1"/>
</dbReference>
<dbReference type="SUPFAM" id="SSF53335">
    <property type="entry name" value="S-adenosyl-L-methionine-dependent methyltransferases"/>
    <property type="match status" value="1"/>
</dbReference>
<proteinExistence type="predicted"/>